<dbReference type="Proteomes" id="UP000238916">
    <property type="component" value="Unassembled WGS sequence"/>
</dbReference>
<sequence length="47" mass="5341">MFGIDVVNGNLKSKNLVKRSKRPKFVLNERVSVNTFGGISKRYILCN</sequence>
<proteinExistence type="predicted"/>
<reference evidence="2" key="1">
    <citation type="submission" date="2018-02" db="EMBL/GenBank/DDBJ databases">
        <authorList>
            <person name="Hausmann B."/>
        </authorList>
    </citation>
    <scope>NUCLEOTIDE SEQUENCE [LARGE SCALE GENOMIC DNA]</scope>
    <source>
        <strain evidence="2">Peat soil MAG SbF1</strain>
    </source>
</reference>
<dbReference type="AlphaFoldDB" id="A0A2U3KKJ3"/>
<gene>
    <name evidence="1" type="ORF">SBF1_2130005</name>
</gene>
<name>A0A2U3KKJ3_9FIRM</name>
<evidence type="ECO:0000313" key="2">
    <source>
        <dbReference type="Proteomes" id="UP000238916"/>
    </source>
</evidence>
<dbReference type="EMBL" id="OMOF01000128">
    <property type="protein sequence ID" value="SPF40050.1"/>
    <property type="molecule type" value="Genomic_DNA"/>
</dbReference>
<protein>
    <submittedName>
        <fullName evidence="1">Uncharacterized protein</fullName>
    </submittedName>
</protein>
<evidence type="ECO:0000313" key="1">
    <source>
        <dbReference type="EMBL" id="SPF40050.1"/>
    </source>
</evidence>
<accession>A0A2U3KKJ3</accession>
<organism evidence="1 2">
    <name type="scientific">Candidatus Desulfosporosinus infrequens</name>
    <dbReference type="NCBI Taxonomy" id="2043169"/>
    <lineage>
        <taxon>Bacteria</taxon>
        <taxon>Bacillati</taxon>
        <taxon>Bacillota</taxon>
        <taxon>Clostridia</taxon>
        <taxon>Eubacteriales</taxon>
        <taxon>Desulfitobacteriaceae</taxon>
        <taxon>Desulfosporosinus</taxon>
    </lineage>
</organism>